<organism evidence="1 2">
    <name type="scientific">Gluconobacter thailandicus</name>
    <dbReference type="NCBI Taxonomy" id="257438"/>
    <lineage>
        <taxon>Bacteria</taxon>
        <taxon>Pseudomonadati</taxon>
        <taxon>Pseudomonadota</taxon>
        <taxon>Alphaproteobacteria</taxon>
        <taxon>Acetobacterales</taxon>
        <taxon>Acetobacteraceae</taxon>
        <taxon>Gluconobacter</taxon>
    </lineage>
</organism>
<gene>
    <name evidence="1" type="ORF">FXF46_00445</name>
</gene>
<dbReference type="AlphaFoldDB" id="A0AAP9EPD0"/>
<reference evidence="1 2" key="1">
    <citation type="submission" date="2019-08" db="EMBL/GenBank/DDBJ databases">
        <title>Gluconobacter frateurii HD924 genome.</title>
        <authorList>
            <person name="Liu Y."/>
            <person name="Zhang P."/>
        </authorList>
    </citation>
    <scope>NUCLEOTIDE SEQUENCE [LARGE SCALE GENOMIC DNA]</scope>
    <source>
        <strain evidence="1 2">HD924</strain>
    </source>
</reference>
<dbReference type="Proteomes" id="UP000323560">
    <property type="component" value="Chromosome"/>
</dbReference>
<accession>A0AAP9EPD0</accession>
<sequence>MRKIDYDLYMRIFYSFSFLATLSTLPVDHALASDCPENLIYNGNIANFKQPYGLNVDAAKKGGELLKLALKAAESDDPFFSPEMVSAVVSGLNDRNLVDDLAIFYSQGPFPDGPFNPTYSQPIRGTWVYHQTLLVRIKQGTGKRYEQEQFGSGVQRCFFNMNGTKVEESKAQIVSFGDFLQ</sequence>
<proteinExistence type="predicted"/>
<evidence type="ECO:0000313" key="1">
    <source>
        <dbReference type="EMBL" id="QEH94904.1"/>
    </source>
</evidence>
<dbReference type="KEGG" id="gti:FXF46_00445"/>
<protein>
    <submittedName>
        <fullName evidence="1">Uncharacterized protein</fullName>
    </submittedName>
</protein>
<dbReference type="RefSeq" id="WP_148619176.1">
    <property type="nucleotide sequence ID" value="NZ_CP043043.1"/>
</dbReference>
<evidence type="ECO:0000313" key="2">
    <source>
        <dbReference type="Proteomes" id="UP000323560"/>
    </source>
</evidence>
<dbReference type="EMBL" id="CP043043">
    <property type="protein sequence ID" value="QEH94904.1"/>
    <property type="molecule type" value="Genomic_DNA"/>
</dbReference>
<name>A0AAP9EPD0_GLUTH</name>